<comment type="similarity">
    <text evidence="1">Belongs to the short-chain dehydrogenases/reductases (SDR) family.</text>
</comment>
<keyword evidence="2" id="KW-0521">NADP</keyword>
<gene>
    <name evidence="4" type="ORF">BP6252_05709</name>
</gene>
<dbReference type="Gene3D" id="3.40.50.720">
    <property type="entry name" value="NAD(P)-binding Rossmann-like Domain"/>
    <property type="match status" value="1"/>
</dbReference>
<evidence type="ECO:0000256" key="2">
    <source>
        <dbReference type="ARBA" id="ARBA00022857"/>
    </source>
</evidence>
<evidence type="ECO:0000313" key="5">
    <source>
        <dbReference type="Proteomes" id="UP000256645"/>
    </source>
</evidence>
<dbReference type="InterPro" id="IPR036291">
    <property type="entry name" value="NAD(P)-bd_dom_sf"/>
</dbReference>
<evidence type="ECO:0000313" key="4">
    <source>
        <dbReference type="EMBL" id="RDW77656.1"/>
    </source>
</evidence>
<dbReference type="Pfam" id="PF00106">
    <property type="entry name" value="adh_short"/>
    <property type="match status" value="1"/>
</dbReference>
<proteinExistence type="inferred from homology"/>
<dbReference type="PROSITE" id="PS00061">
    <property type="entry name" value="ADH_SHORT"/>
    <property type="match status" value="1"/>
</dbReference>
<dbReference type="AlphaFoldDB" id="A0A3D8RUK6"/>
<evidence type="ECO:0000256" key="3">
    <source>
        <dbReference type="ARBA" id="ARBA00023002"/>
    </source>
</evidence>
<dbReference type="EMBL" id="PDLM01000005">
    <property type="protein sequence ID" value="RDW77656.1"/>
    <property type="molecule type" value="Genomic_DNA"/>
</dbReference>
<dbReference type="PANTHER" id="PTHR43544">
    <property type="entry name" value="SHORT-CHAIN DEHYDROGENASE/REDUCTASE"/>
    <property type="match status" value="1"/>
</dbReference>
<name>A0A3D8RUK6_9HELO</name>
<dbReference type="PANTHER" id="PTHR43544:SF7">
    <property type="entry name" value="NADB-LER2"/>
    <property type="match status" value="1"/>
</dbReference>
<organism evidence="4 5">
    <name type="scientific">Coleophoma cylindrospora</name>
    <dbReference type="NCBI Taxonomy" id="1849047"/>
    <lineage>
        <taxon>Eukaryota</taxon>
        <taxon>Fungi</taxon>
        <taxon>Dikarya</taxon>
        <taxon>Ascomycota</taxon>
        <taxon>Pezizomycotina</taxon>
        <taxon>Leotiomycetes</taxon>
        <taxon>Helotiales</taxon>
        <taxon>Dermateaceae</taxon>
        <taxon>Coleophoma</taxon>
    </lineage>
</organism>
<evidence type="ECO:0000256" key="1">
    <source>
        <dbReference type="ARBA" id="ARBA00006484"/>
    </source>
</evidence>
<accession>A0A3D8RUK6</accession>
<sequence length="249" mass="26404">MSSPKIYLITGANRGLGRGLVEALAQRPNVTIVAGVRDLENASSKSLGTLSVGSGSKIINVKIDSKDPSTVKSAISSLSSEHSISHLDIVIANAGISKYYGVAAETPISEVNEHFEVNTVATLILFQETWPLLQKAEKPMFVAISTGIGSIADMGSMPLPATAYGISKAALNYMVRKIHFENPGLNAWVMSPGWVRTDQGNAGAVAVGMDAAPVTLEQSITGMLDKIDNATLEETSGTFQSFDETKYAW</sequence>
<dbReference type="SUPFAM" id="SSF51735">
    <property type="entry name" value="NAD(P)-binding Rossmann-fold domains"/>
    <property type="match status" value="1"/>
</dbReference>
<keyword evidence="5" id="KW-1185">Reference proteome</keyword>
<dbReference type="InterPro" id="IPR020904">
    <property type="entry name" value="Sc_DH/Rdtase_CS"/>
</dbReference>
<protein>
    <submittedName>
        <fullName evidence="4">Aflatoxin biosynthesis ketoreductase nor-1-like protein</fullName>
    </submittedName>
</protein>
<dbReference type="GO" id="GO:0005737">
    <property type="term" value="C:cytoplasm"/>
    <property type="evidence" value="ECO:0007669"/>
    <property type="project" value="TreeGrafter"/>
</dbReference>
<dbReference type="CDD" id="cd05325">
    <property type="entry name" value="carb_red_sniffer_like_SDR_c"/>
    <property type="match status" value="1"/>
</dbReference>
<dbReference type="Proteomes" id="UP000256645">
    <property type="component" value="Unassembled WGS sequence"/>
</dbReference>
<dbReference type="PRINTS" id="PR00081">
    <property type="entry name" value="GDHRDH"/>
</dbReference>
<dbReference type="InterPro" id="IPR051468">
    <property type="entry name" value="Fungal_SecMetab_SDRs"/>
</dbReference>
<reference evidence="4 5" key="1">
    <citation type="journal article" date="2018" name="IMA Fungus">
        <title>IMA Genome-F 9: Draft genome sequence of Annulohypoxylon stygium, Aspergillus mulundensis, Berkeleyomyces basicola (syn. Thielaviopsis basicola), Ceratocystis smalleyi, two Cercospora beticola strains, Coleophoma cylindrospora, Fusarium fracticaudum, Phialophora cf. hyalina, and Morchella septimelata.</title>
        <authorList>
            <person name="Wingfield B.D."/>
            <person name="Bills G.F."/>
            <person name="Dong Y."/>
            <person name="Huang W."/>
            <person name="Nel W.J."/>
            <person name="Swalarsk-Parry B.S."/>
            <person name="Vaghefi N."/>
            <person name="Wilken P.M."/>
            <person name="An Z."/>
            <person name="de Beer Z.W."/>
            <person name="De Vos L."/>
            <person name="Chen L."/>
            <person name="Duong T.A."/>
            <person name="Gao Y."/>
            <person name="Hammerbacher A."/>
            <person name="Kikkert J.R."/>
            <person name="Li Y."/>
            <person name="Li H."/>
            <person name="Li K."/>
            <person name="Li Q."/>
            <person name="Liu X."/>
            <person name="Ma X."/>
            <person name="Naidoo K."/>
            <person name="Pethybridge S.J."/>
            <person name="Sun J."/>
            <person name="Steenkamp E.T."/>
            <person name="van der Nest M.A."/>
            <person name="van Wyk S."/>
            <person name="Wingfield M.J."/>
            <person name="Xiong C."/>
            <person name="Yue Q."/>
            <person name="Zhang X."/>
        </authorList>
    </citation>
    <scope>NUCLEOTIDE SEQUENCE [LARGE SCALE GENOMIC DNA]</scope>
    <source>
        <strain evidence="4 5">BP6252</strain>
    </source>
</reference>
<keyword evidence="3" id="KW-0560">Oxidoreductase</keyword>
<dbReference type="OrthoDB" id="9876299at2759"/>
<dbReference type="GO" id="GO:0016491">
    <property type="term" value="F:oxidoreductase activity"/>
    <property type="evidence" value="ECO:0007669"/>
    <property type="project" value="UniProtKB-KW"/>
</dbReference>
<dbReference type="InterPro" id="IPR002347">
    <property type="entry name" value="SDR_fam"/>
</dbReference>
<comment type="caution">
    <text evidence="4">The sequence shown here is derived from an EMBL/GenBank/DDBJ whole genome shotgun (WGS) entry which is preliminary data.</text>
</comment>